<dbReference type="EMBL" id="FTOU01000021">
    <property type="protein sequence ID" value="SIT12250.1"/>
    <property type="molecule type" value="Genomic_DNA"/>
</dbReference>
<name>A0AA45W7U4_9RHOB</name>
<dbReference type="SUPFAM" id="SSF51230">
    <property type="entry name" value="Single hybrid motif"/>
    <property type="match status" value="1"/>
</dbReference>
<dbReference type="Proteomes" id="UP000186216">
    <property type="component" value="Unassembled WGS sequence"/>
</dbReference>
<dbReference type="RefSeq" id="WP_076528280.1">
    <property type="nucleotide sequence ID" value="NZ_CP067140.1"/>
</dbReference>
<gene>
    <name evidence="2" type="ORF">JHX88_11575</name>
    <name evidence="1" type="ORF">SAMN05421772_12111</name>
</gene>
<reference evidence="1 3" key="1">
    <citation type="submission" date="2017-01" db="EMBL/GenBank/DDBJ databases">
        <authorList>
            <person name="Varghese N."/>
            <person name="Submissions S."/>
        </authorList>
    </citation>
    <scope>NUCLEOTIDE SEQUENCE [LARGE SCALE GENOMIC DNA]</scope>
    <source>
        <strain evidence="1 3">DSM 18447</strain>
    </source>
</reference>
<evidence type="ECO:0000313" key="2">
    <source>
        <dbReference type="EMBL" id="WCR01577.1"/>
    </source>
</evidence>
<proteinExistence type="predicted"/>
<evidence type="ECO:0000313" key="4">
    <source>
        <dbReference type="Proteomes" id="UP001215549"/>
    </source>
</evidence>
<reference evidence="2 4" key="2">
    <citation type="submission" date="2021-01" db="EMBL/GenBank/DDBJ databases">
        <title>Biogeographic distribution of Paracoccus.</title>
        <authorList>
            <person name="Hollensteiner J."/>
            <person name="Leineberger J."/>
            <person name="Brinkhoff T."/>
            <person name="Daniel R."/>
        </authorList>
    </citation>
    <scope>NUCLEOTIDE SEQUENCE [LARGE SCALE GENOMIC DNA]</scope>
    <source>
        <strain evidence="2 4">DSM 18447</strain>
    </source>
</reference>
<organism evidence="1 3">
    <name type="scientific">Paracoccus saliphilus</name>
    <dbReference type="NCBI Taxonomy" id="405559"/>
    <lineage>
        <taxon>Bacteria</taxon>
        <taxon>Pseudomonadati</taxon>
        <taxon>Pseudomonadota</taxon>
        <taxon>Alphaproteobacteria</taxon>
        <taxon>Rhodobacterales</taxon>
        <taxon>Paracoccaceae</taxon>
        <taxon>Paracoccus</taxon>
    </lineage>
</organism>
<sequence>MFDQKELEQLVGAMRENGITTLEVDTGEDRLRLVLPPTPVRPAAMEEPHIATVAAKSPAIGIFLPRGGDDGLTELASGAAVSEGELLGYVSQGAVRVPVTSPSAGRLVGEAPEEGAILGHGDIAFVLEIRQ</sequence>
<dbReference type="InterPro" id="IPR011053">
    <property type="entry name" value="Single_hybrid_motif"/>
</dbReference>
<accession>A0AA45W7U4</accession>
<evidence type="ECO:0000313" key="1">
    <source>
        <dbReference type="EMBL" id="SIT12250.1"/>
    </source>
</evidence>
<evidence type="ECO:0008006" key="5">
    <source>
        <dbReference type="Google" id="ProtNLM"/>
    </source>
</evidence>
<dbReference type="Proteomes" id="UP001215549">
    <property type="component" value="Chromosome"/>
</dbReference>
<keyword evidence="4" id="KW-1185">Reference proteome</keyword>
<evidence type="ECO:0000313" key="3">
    <source>
        <dbReference type="Proteomes" id="UP000186216"/>
    </source>
</evidence>
<dbReference type="EMBL" id="CP067140">
    <property type="protein sequence ID" value="WCR01577.1"/>
    <property type="molecule type" value="Genomic_DNA"/>
</dbReference>
<protein>
    <recommendedName>
        <fullName evidence="5">Acetyl-CoA carboxylase biotin carboxyl carrier protein</fullName>
    </recommendedName>
</protein>
<dbReference type="AlphaFoldDB" id="A0AA45W7U4"/>